<dbReference type="GeneID" id="9520303"/>
<dbReference type="RefSeq" id="XP_003014766.1">
    <property type="nucleotide sequence ID" value="XM_003014720.1"/>
</dbReference>
<dbReference type="AlphaFoldDB" id="D4ASW3"/>
<dbReference type="KEGG" id="abe:ARB_07327"/>
<evidence type="ECO:0000313" key="2">
    <source>
        <dbReference type="EMBL" id="EFE33863.1"/>
    </source>
</evidence>
<feature type="compositionally biased region" description="Low complexity" evidence="1">
    <location>
        <begin position="64"/>
        <end position="87"/>
    </location>
</feature>
<protein>
    <submittedName>
        <fullName evidence="2">Uncharacterized protein</fullName>
    </submittedName>
</protein>
<dbReference type="EMBL" id="ABSU01000008">
    <property type="protein sequence ID" value="EFE33863.1"/>
    <property type="molecule type" value="Genomic_DNA"/>
</dbReference>
<keyword evidence="3" id="KW-1185">Reference proteome</keyword>
<sequence>MFVKKTSSKPPKIKAKKDIKLKTPSKAPLKTDIGPSKATKAVKVGMLKTASKEKEKKQAKLSITTATSPPLASTSTSASATTPQSLQNTNNDAHQPKPGSSDLLDKQAKAVQARLKMNHYANRAR</sequence>
<dbReference type="Proteomes" id="UP000008866">
    <property type="component" value="Unassembled WGS sequence"/>
</dbReference>
<evidence type="ECO:0000313" key="3">
    <source>
        <dbReference type="Proteomes" id="UP000008866"/>
    </source>
</evidence>
<accession>D4ASW3</accession>
<name>D4ASW3_ARTBC</name>
<feature type="region of interest" description="Disordered" evidence="1">
    <location>
        <begin position="1"/>
        <end position="125"/>
    </location>
</feature>
<evidence type="ECO:0000256" key="1">
    <source>
        <dbReference type="SAM" id="MobiDB-lite"/>
    </source>
</evidence>
<feature type="compositionally biased region" description="Low complexity" evidence="1">
    <location>
        <begin position="1"/>
        <end position="10"/>
    </location>
</feature>
<proteinExistence type="predicted"/>
<reference evidence="3" key="1">
    <citation type="journal article" date="2011" name="Genome Biol.">
        <title>Comparative and functional genomics provide insights into the pathogenicity of dermatophytic fungi.</title>
        <authorList>
            <person name="Burmester A."/>
            <person name="Shelest E."/>
            <person name="Gloeckner G."/>
            <person name="Heddergott C."/>
            <person name="Schindler S."/>
            <person name="Staib P."/>
            <person name="Heidel A."/>
            <person name="Felder M."/>
            <person name="Petzold A."/>
            <person name="Szafranski K."/>
            <person name="Feuermann M."/>
            <person name="Pedruzzi I."/>
            <person name="Priebe S."/>
            <person name="Groth M."/>
            <person name="Winkler R."/>
            <person name="Li W."/>
            <person name="Kniemeyer O."/>
            <person name="Schroeckh V."/>
            <person name="Hertweck C."/>
            <person name="Hube B."/>
            <person name="White T.C."/>
            <person name="Platzer M."/>
            <person name="Guthke R."/>
            <person name="Heitman J."/>
            <person name="Woestemeyer J."/>
            <person name="Zipfel P.F."/>
            <person name="Monod M."/>
            <person name="Brakhage A.A."/>
        </authorList>
    </citation>
    <scope>NUCLEOTIDE SEQUENCE [LARGE SCALE GENOMIC DNA]</scope>
    <source>
        <strain evidence="3">ATCC MYA-4681 / CBS 112371</strain>
    </source>
</reference>
<dbReference type="HOGENOM" id="CLU_1992077_0_0_1"/>
<gene>
    <name evidence="2" type="ORF">ARB_07327</name>
</gene>
<comment type="caution">
    <text evidence="2">The sequence shown here is derived from an EMBL/GenBank/DDBJ whole genome shotgun (WGS) entry which is preliminary data.</text>
</comment>
<organism evidence="2 3">
    <name type="scientific">Arthroderma benhamiae (strain ATCC MYA-4681 / CBS 112371)</name>
    <name type="common">Trichophyton mentagrophytes</name>
    <dbReference type="NCBI Taxonomy" id="663331"/>
    <lineage>
        <taxon>Eukaryota</taxon>
        <taxon>Fungi</taxon>
        <taxon>Dikarya</taxon>
        <taxon>Ascomycota</taxon>
        <taxon>Pezizomycotina</taxon>
        <taxon>Eurotiomycetes</taxon>
        <taxon>Eurotiomycetidae</taxon>
        <taxon>Onygenales</taxon>
        <taxon>Arthrodermataceae</taxon>
        <taxon>Trichophyton</taxon>
    </lineage>
</organism>